<evidence type="ECO:0000256" key="1">
    <source>
        <dbReference type="ARBA" id="ARBA00001968"/>
    </source>
</evidence>
<name>A0A6G0VXP7_APHCR</name>
<evidence type="ECO:0000256" key="3">
    <source>
        <dbReference type="ARBA" id="ARBA00006958"/>
    </source>
</evidence>
<keyword evidence="4" id="KW-0540">Nuclease</keyword>
<comment type="cofactor">
    <cofactor evidence="1">
        <name>a divalent metal cation</name>
        <dbReference type="ChEBI" id="CHEBI:60240"/>
    </cofactor>
</comment>
<dbReference type="InterPro" id="IPR027806">
    <property type="entry name" value="HARBI1_dom"/>
</dbReference>
<keyword evidence="6" id="KW-0378">Hydrolase</keyword>
<evidence type="ECO:0000259" key="8">
    <source>
        <dbReference type="Pfam" id="PF13359"/>
    </source>
</evidence>
<comment type="caution">
    <text evidence="9">The sequence shown here is derived from an EMBL/GenBank/DDBJ whole genome shotgun (WGS) entry which is preliminary data.</text>
</comment>
<dbReference type="GO" id="GO:0016787">
    <property type="term" value="F:hydrolase activity"/>
    <property type="evidence" value="ECO:0007669"/>
    <property type="project" value="UniProtKB-KW"/>
</dbReference>
<dbReference type="PANTHER" id="PTHR22930">
    <property type="match status" value="1"/>
</dbReference>
<keyword evidence="5" id="KW-0479">Metal-binding</keyword>
<protein>
    <submittedName>
        <fullName evidence="9">Protein ANTAGONIST OF LIKE HETEROCHROMATIN PROTEIN 1-like</fullName>
    </submittedName>
</protein>
<dbReference type="OrthoDB" id="6601182at2759"/>
<sequence length="448" mass="50533">MDVVELTAAAALCAFSYYNFLNIYQKKNIKKPWKKRRWWMTKIHRNRTSLSTDHMLAELLFEPSGEFENFLRMSSSDFSYILDKISPVISKKHTQLREPIPAKTRLAITLRFLATGDSYKSLHFLFKVSSQIISIIVPEVCAAINDLLKDEIKLPSSAAEWLLVEEGFNRKFPHCIGVIDGKHVVLQSPPHTGTEYYNYKNSFSIVLMALVSSDYRFIYANIGSQGRISDGGVLKNSLLWQKICSNSLNLPTPSPLHGSNTSTDIPYCEFNESYPGNHAVGSPKRIFNQRLSSSRVVVENVFGILTAKFRIFKKPILLEPEKVSIITMTCILLHNFLRRSETSASLYNPPGTMDVCDENGLIIQSGSWRNEIEGNGALRPFSHIPRRSPMDATQIREEFTSYFFNNRHGDGSSSIGLLNTLLISTQASFTLALSLCQRCFGSHKIGLV</sequence>
<keyword evidence="10" id="KW-1185">Reference proteome</keyword>
<keyword evidence="7" id="KW-0539">Nucleus</keyword>
<evidence type="ECO:0000256" key="7">
    <source>
        <dbReference type="ARBA" id="ARBA00023242"/>
    </source>
</evidence>
<dbReference type="AlphaFoldDB" id="A0A6G0VXP7"/>
<evidence type="ECO:0000256" key="4">
    <source>
        <dbReference type="ARBA" id="ARBA00022722"/>
    </source>
</evidence>
<accession>A0A6G0VXP7</accession>
<evidence type="ECO:0000313" key="9">
    <source>
        <dbReference type="EMBL" id="KAF0710819.1"/>
    </source>
</evidence>
<dbReference type="EMBL" id="VUJU01011519">
    <property type="protein sequence ID" value="KAF0710819.1"/>
    <property type="molecule type" value="Genomic_DNA"/>
</dbReference>
<dbReference type="InterPro" id="IPR045249">
    <property type="entry name" value="HARBI1-like"/>
</dbReference>
<proteinExistence type="inferred from homology"/>
<evidence type="ECO:0000313" key="10">
    <source>
        <dbReference type="Proteomes" id="UP000478052"/>
    </source>
</evidence>
<organism evidence="9 10">
    <name type="scientific">Aphis craccivora</name>
    <name type="common">Cowpea aphid</name>
    <dbReference type="NCBI Taxonomy" id="307492"/>
    <lineage>
        <taxon>Eukaryota</taxon>
        <taxon>Metazoa</taxon>
        <taxon>Ecdysozoa</taxon>
        <taxon>Arthropoda</taxon>
        <taxon>Hexapoda</taxon>
        <taxon>Insecta</taxon>
        <taxon>Pterygota</taxon>
        <taxon>Neoptera</taxon>
        <taxon>Paraneoptera</taxon>
        <taxon>Hemiptera</taxon>
        <taxon>Sternorrhyncha</taxon>
        <taxon>Aphidomorpha</taxon>
        <taxon>Aphidoidea</taxon>
        <taxon>Aphididae</taxon>
        <taxon>Aphidini</taxon>
        <taxon>Aphis</taxon>
        <taxon>Aphis</taxon>
    </lineage>
</organism>
<reference evidence="9 10" key="1">
    <citation type="submission" date="2019-08" db="EMBL/GenBank/DDBJ databases">
        <title>Whole genome of Aphis craccivora.</title>
        <authorList>
            <person name="Voronova N.V."/>
            <person name="Shulinski R.S."/>
            <person name="Bandarenka Y.V."/>
            <person name="Zhorov D.G."/>
            <person name="Warner D."/>
        </authorList>
    </citation>
    <scope>NUCLEOTIDE SEQUENCE [LARGE SCALE GENOMIC DNA]</scope>
    <source>
        <strain evidence="9">180601</strain>
        <tissue evidence="9">Whole Body</tissue>
    </source>
</reference>
<dbReference type="GO" id="GO:0004518">
    <property type="term" value="F:nuclease activity"/>
    <property type="evidence" value="ECO:0007669"/>
    <property type="project" value="UniProtKB-KW"/>
</dbReference>
<dbReference type="Pfam" id="PF13359">
    <property type="entry name" value="DDE_Tnp_4"/>
    <property type="match status" value="1"/>
</dbReference>
<dbReference type="GO" id="GO:0046872">
    <property type="term" value="F:metal ion binding"/>
    <property type="evidence" value="ECO:0007669"/>
    <property type="project" value="UniProtKB-KW"/>
</dbReference>
<evidence type="ECO:0000256" key="5">
    <source>
        <dbReference type="ARBA" id="ARBA00022723"/>
    </source>
</evidence>
<evidence type="ECO:0000256" key="2">
    <source>
        <dbReference type="ARBA" id="ARBA00004123"/>
    </source>
</evidence>
<dbReference type="Proteomes" id="UP000478052">
    <property type="component" value="Unassembled WGS sequence"/>
</dbReference>
<dbReference type="PANTHER" id="PTHR22930:SF269">
    <property type="entry name" value="NUCLEASE HARBI1-LIKE PROTEIN"/>
    <property type="match status" value="1"/>
</dbReference>
<dbReference type="GO" id="GO:0005634">
    <property type="term" value="C:nucleus"/>
    <property type="evidence" value="ECO:0007669"/>
    <property type="project" value="UniProtKB-SubCell"/>
</dbReference>
<gene>
    <name evidence="9" type="ORF">FWK35_00027461</name>
</gene>
<comment type="subcellular location">
    <subcellularLocation>
        <location evidence="2">Nucleus</location>
    </subcellularLocation>
</comment>
<comment type="similarity">
    <text evidence="3">Belongs to the HARBI1 family.</text>
</comment>
<evidence type="ECO:0000256" key="6">
    <source>
        <dbReference type="ARBA" id="ARBA00022801"/>
    </source>
</evidence>
<feature type="domain" description="DDE Tnp4" evidence="8">
    <location>
        <begin position="179"/>
        <end position="335"/>
    </location>
</feature>